<dbReference type="AlphaFoldDB" id="A0A0G1B9U5"/>
<reference evidence="4 5" key="1">
    <citation type="journal article" date="2015" name="Nature">
        <title>rRNA introns, odd ribosomes, and small enigmatic genomes across a large radiation of phyla.</title>
        <authorList>
            <person name="Brown C.T."/>
            <person name="Hug L.A."/>
            <person name="Thomas B.C."/>
            <person name="Sharon I."/>
            <person name="Castelle C.J."/>
            <person name="Singh A."/>
            <person name="Wilkins M.J."/>
            <person name="Williams K.H."/>
            <person name="Banfield J.F."/>
        </authorList>
    </citation>
    <scope>NUCLEOTIDE SEQUENCE [LARGE SCALE GENOMIC DNA]</scope>
</reference>
<dbReference type="InterPro" id="IPR029063">
    <property type="entry name" value="SAM-dependent_MTases_sf"/>
</dbReference>
<gene>
    <name evidence="4" type="ORF">UV02_C0004G0020</name>
</gene>
<comment type="caution">
    <text evidence="4">The sequence shown here is derived from an EMBL/GenBank/DDBJ whole genome shotgun (WGS) entry which is preliminary data.</text>
</comment>
<dbReference type="Proteomes" id="UP000034516">
    <property type="component" value="Unassembled WGS sequence"/>
</dbReference>
<sequence>MSLLTTGNTAKLYCLNWLEKYLTDHPAPIRILDLGCGEGLNFVKLLQKYAARVSYTGIEPDEKNCQLARENLRGLPATVIKSYGYKLSDKLSGEYDFVVSFSVLEHVFRRLAYLKTVKEYLAPAGYFLINYDAGHFVAGRERLKNMVGPFLALFGLEKYYQSFVKEEDFCEFIDLVGLKIIDQKFFNTKLKGVAKIISPANSEEFTGKWFNYELWLNSLDIEYVDALAPIFETRNFIIRHKNK</sequence>
<protein>
    <submittedName>
        <fullName evidence="4">Uncharacterized protein</fullName>
    </submittedName>
</protein>
<dbReference type="GO" id="GO:0008168">
    <property type="term" value="F:methyltransferase activity"/>
    <property type="evidence" value="ECO:0007669"/>
    <property type="project" value="UniProtKB-KW"/>
</dbReference>
<dbReference type="Gene3D" id="3.40.50.150">
    <property type="entry name" value="Vaccinia Virus protein VP39"/>
    <property type="match status" value="1"/>
</dbReference>
<dbReference type="EMBL" id="LCCW01000004">
    <property type="protein sequence ID" value="KKS43086.1"/>
    <property type="molecule type" value="Genomic_DNA"/>
</dbReference>
<dbReference type="PANTHER" id="PTHR43464">
    <property type="entry name" value="METHYLTRANSFERASE"/>
    <property type="match status" value="1"/>
</dbReference>
<keyword evidence="3" id="KW-0949">S-adenosyl-L-methionine</keyword>
<accession>A0A0G1B9U5</accession>
<dbReference type="PANTHER" id="PTHR43464:SF19">
    <property type="entry name" value="UBIQUINONE BIOSYNTHESIS O-METHYLTRANSFERASE, MITOCHONDRIAL"/>
    <property type="match status" value="1"/>
</dbReference>
<name>A0A0G1B9U5_9BACT</name>
<dbReference type="GO" id="GO:0032259">
    <property type="term" value="P:methylation"/>
    <property type="evidence" value="ECO:0007669"/>
    <property type="project" value="UniProtKB-KW"/>
</dbReference>
<dbReference type="CDD" id="cd02440">
    <property type="entry name" value="AdoMet_MTases"/>
    <property type="match status" value="1"/>
</dbReference>
<evidence type="ECO:0000256" key="2">
    <source>
        <dbReference type="ARBA" id="ARBA00022679"/>
    </source>
</evidence>
<evidence type="ECO:0000313" key="4">
    <source>
        <dbReference type="EMBL" id="KKS43086.1"/>
    </source>
</evidence>
<dbReference type="SUPFAM" id="SSF53335">
    <property type="entry name" value="S-adenosyl-L-methionine-dependent methyltransferases"/>
    <property type="match status" value="1"/>
</dbReference>
<organism evidence="4 5">
    <name type="scientific">Candidatus Kuenenbacteria bacterium GW2011_GWA2_42_15</name>
    <dbReference type="NCBI Taxonomy" id="1618677"/>
    <lineage>
        <taxon>Bacteria</taxon>
        <taxon>Candidatus Kueneniibacteriota</taxon>
    </lineage>
</organism>
<evidence type="ECO:0000256" key="1">
    <source>
        <dbReference type="ARBA" id="ARBA00022603"/>
    </source>
</evidence>
<keyword evidence="1" id="KW-0489">Methyltransferase</keyword>
<evidence type="ECO:0000256" key="3">
    <source>
        <dbReference type="ARBA" id="ARBA00022691"/>
    </source>
</evidence>
<dbReference type="Pfam" id="PF13489">
    <property type="entry name" value="Methyltransf_23"/>
    <property type="match status" value="1"/>
</dbReference>
<keyword evidence="2" id="KW-0808">Transferase</keyword>
<evidence type="ECO:0000313" key="5">
    <source>
        <dbReference type="Proteomes" id="UP000034516"/>
    </source>
</evidence>
<proteinExistence type="predicted"/>